<comment type="caution">
    <text evidence="2">The sequence shown here is derived from an EMBL/GenBank/DDBJ whole genome shotgun (WGS) entry which is preliminary data.</text>
</comment>
<reference evidence="2 3" key="1">
    <citation type="submission" date="2023-02" db="EMBL/GenBank/DDBJ databases">
        <title>LHISI_Scaffold_Assembly.</title>
        <authorList>
            <person name="Stuart O.P."/>
            <person name="Cleave R."/>
            <person name="Magrath M.J.L."/>
            <person name="Mikheyev A.S."/>
        </authorList>
    </citation>
    <scope>NUCLEOTIDE SEQUENCE [LARGE SCALE GENOMIC DNA]</scope>
    <source>
        <strain evidence="2">Daus_M_001</strain>
        <tissue evidence="2">Leg muscle</tissue>
    </source>
</reference>
<organism evidence="2 3">
    <name type="scientific">Dryococelus australis</name>
    <dbReference type="NCBI Taxonomy" id="614101"/>
    <lineage>
        <taxon>Eukaryota</taxon>
        <taxon>Metazoa</taxon>
        <taxon>Ecdysozoa</taxon>
        <taxon>Arthropoda</taxon>
        <taxon>Hexapoda</taxon>
        <taxon>Insecta</taxon>
        <taxon>Pterygota</taxon>
        <taxon>Neoptera</taxon>
        <taxon>Polyneoptera</taxon>
        <taxon>Phasmatodea</taxon>
        <taxon>Verophasmatodea</taxon>
        <taxon>Anareolatae</taxon>
        <taxon>Phasmatidae</taxon>
        <taxon>Eurycanthinae</taxon>
        <taxon>Dryococelus</taxon>
    </lineage>
</organism>
<feature type="region of interest" description="Disordered" evidence="1">
    <location>
        <begin position="95"/>
        <end position="123"/>
    </location>
</feature>
<evidence type="ECO:0000256" key="1">
    <source>
        <dbReference type="SAM" id="MobiDB-lite"/>
    </source>
</evidence>
<evidence type="ECO:0000313" key="3">
    <source>
        <dbReference type="Proteomes" id="UP001159363"/>
    </source>
</evidence>
<dbReference type="EMBL" id="JARBHB010000004">
    <property type="protein sequence ID" value="KAJ8887049.1"/>
    <property type="molecule type" value="Genomic_DNA"/>
</dbReference>
<evidence type="ECO:0000313" key="2">
    <source>
        <dbReference type="EMBL" id="KAJ8887049.1"/>
    </source>
</evidence>
<protein>
    <submittedName>
        <fullName evidence="2">Uncharacterized protein</fullName>
    </submittedName>
</protein>
<proteinExistence type="predicted"/>
<keyword evidence="3" id="KW-1185">Reference proteome</keyword>
<name>A0ABQ9HSH6_9NEOP</name>
<dbReference type="Proteomes" id="UP001159363">
    <property type="component" value="Chromosome X"/>
</dbReference>
<accession>A0ABQ9HSH6</accession>
<feature type="compositionally biased region" description="Basic and acidic residues" evidence="1">
    <location>
        <begin position="95"/>
        <end position="111"/>
    </location>
</feature>
<sequence length="898" mass="101216">MPHSLTKKIQPPTPPLEEYKLMQFPLLKRSLEFSFASSILSSIKIASATIRPTLSAPGDELLGHPLYLRPLSMMVPVDHFYCSSQDGCNFRRRGMEQRRNGRAGETRDPRENPPTSGIIRHDSHLQKSRVTWPGIDPVRLVARRPPWLCTSKPDDGSYISALRASYPRVKPRCPQYTPNRTLPPKLKTHEYINHHRYAFHGKQTLQQIQNFTFAQTAIWKSQKQIARPTQRCGLLAFTDSTNYMGLTTTMGNFAVADRISNAATTPGACITRSMSGVISSTNPVAHDLSPTQHLHYHLYFRPPQQPVKQAIVQKWAIVSETLGRASKRVGKYRWKLKTTGEGSVPVLEGGVIGEVKDTGSWETLVDPALFRLLDSFPTNTILSFLLAVLAANGLVAEVPVVTLIRLDVVLGIRILIPAAHTLRSSCGKLGCHHTHSYHLQQMERIHTSVVLVKHIPDSLHRYMRSNCSTKISPQINCYGKWLSPGADHYKSALYPRSGTRAITMRPHCLASTVRHGSKLPQQNCCHDLNYTITTGHYTGVHVWDGLRDIISLVYILHRVISFLETDLRLFLQYMQLAKQREMWLQPGVPPHFNSAVNQFLNAEYSRSYIERGDPVLWPSRSPNFSHWNIRACSGRKPDTGDQLIWVVIDANTQIRNELANMQWQIAMVNLSQLVYRQVGHVFSTLASPLKETPWDMCRCHPAACPCPWISQLLKLSAHLPQGLPFPCWGRGTVVVRLLTTHQGEPGLIPGGVTPAFSHVRIVPDNVAGRRVFRGISRFPYLCSPALPHTRLASPSLAVKISIACENHGYVKGFHQSPFSLLSMVSTRPYPYWSTGEPTWQLSETDTSSLMKDKRKQDGGRWWHTLAAINNITCINVALYRTMRELHQTISKMVGVERR</sequence>
<gene>
    <name evidence="2" type="ORF">PR048_013264</name>
</gene>